<dbReference type="RefSeq" id="WP_166177269.1">
    <property type="nucleotide sequence ID" value="NZ_CP045119.1"/>
</dbReference>
<dbReference type="Proteomes" id="UP000501452">
    <property type="component" value="Chromosome"/>
</dbReference>
<keyword evidence="3" id="KW-1185">Reference proteome</keyword>
<dbReference type="KEGG" id="rub:GBA63_14610"/>
<feature type="transmembrane region" description="Helical" evidence="1">
    <location>
        <begin position="139"/>
        <end position="161"/>
    </location>
</feature>
<reference evidence="2 3" key="1">
    <citation type="submission" date="2019-10" db="EMBL/GenBank/DDBJ databases">
        <title>Rubrobacter sp nov SCSIO 52090 isolated from a deep-sea sediment in the South China Sea.</title>
        <authorList>
            <person name="Chen R.W."/>
        </authorList>
    </citation>
    <scope>NUCLEOTIDE SEQUENCE [LARGE SCALE GENOMIC DNA]</scope>
    <source>
        <strain evidence="2 3">SCSIO 52909</strain>
    </source>
</reference>
<dbReference type="PANTHER" id="PTHR39419">
    <property type="entry name" value="SLL0814 PROTEIN"/>
    <property type="match status" value="1"/>
</dbReference>
<keyword evidence="1" id="KW-0472">Membrane</keyword>
<sequence>MLSHLFRPTPRPLLLASALAFFAAFFATRFPDVPGASVGSYVSTALIAFPSFVALFVHLGPRRALLSILTVSAFAYAIESIGVATGFPYGTFFYGDALGPKLFGLVPYLLPVTYVPLVIGAVAAAWSPGRIAPRVLFSALLLVGIDAVLDPGATALGFWIWPEGGPYYGVPLSNFAGWLVSGAVSAALLLSVGRPRTPPPPGSLDSLILATAFWTGTALFSGLIFPVLLGVLLFAFFLHRRSYLRSRRK</sequence>
<evidence type="ECO:0000313" key="3">
    <source>
        <dbReference type="Proteomes" id="UP000501452"/>
    </source>
</evidence>
<organism evidence="2 3">
    <name type="scientific">Rubrobacter tropicus</name>
    <dbReference type="NCBI Taxonomy" id="2653851"/>
    <lineage>
        <taxon>Bacteria</taxon>
        <taxon>Bacillati</taxon>
        <taxon>Actinomycetota</taxon>
        <taxon>Rubrobacteria</taxon>
        <taxon>Rubrobacterales</taxon>
        <taxon>Rubrobacteraceae</taxon>
        <taxon>Rubrobacter</taxon>
    </lineage>
</organism>
<keyword evidence="1" id="KW-1133">Transmembrane helix</keyword>
<proteinExistence type="predicted"/>
<feature type="transmembrane region" description="Helical" evidence="1">
    <location>
        <begin position="64"/>
        <end position="85"/>
    </location>
</feature>
<keyword evidence="1" id="KW-0812">Transmembrane</keyword>
<feature type="transmembrane region" description="Helical" evidence="1">
    <location>
        <begin position="207"/>
        <end position="238"/>
    </location>
</feature>
<protein>
    <submittedName>
        <fullName evidence="2">Carotenoid biosynthesis protein</fullName>
    </submittedName>
</protein>
<dbReference type="EMBL" id="CP045119">
    <property type="protein sequence ID" value="QIN83727.1"/>
    <property type="molecule type" value="Genomic_DNA"/>
</dbReference>
<evidence type="ECO:0000256" key="1">
    <source>
        <dbReference type="SAM" id="Phobius"/>
    </source>
</evidence>
<dbReference type="PANTHER" id="PTHR39419:SF1">
    <property type="entry name" value="SLL0814 PROTEIN"/>
    <property type="match status" value="1"/>
</dbReference>
<gene>
    <name evidence="2" type="ORF">GBA63_14610</name>
</gene>
<name>A0A6G8QBS1_9ACTN</name>
<evidence type="ECO:0000313" key="2">
    <source>
        <dbReference type="EMBL" id="QIN83727.1"/>
    </source>
</evidence>
<dbReference type="AlphaFoldDB" id="A0A6G8QBS1"/>
<feature type="transmembrane region" description="Helical" evidence="1">
    <location>
        <begin position="39"/>
        <end position="57"/>
    </location>
</feature>
<dbReference type="InterPro" id="IPR007354">
    <property type="entry name" value="CruF-like"/>
</dbReference>
<feature type="transmembrane region" description="Helical" evidence="1">
    <location>
        <begin position="105"/>
        <end position="127"/>
    </location>
</feature>
<dbReference type="Pfam" id="PF04240">
    <property type="entry name" value="Caroten_synth"/>
    <property type="match status" value="1"/>
</dbReference>
<accession>A0A6G8QBS1</accession>